<accession>A0A8J7AKF2</accession>
<feature type="region of interest" description="Disordered" evidence="3">
    <location>
        <begin position="214"/>
        <end position="235"/>
    </location>
</feature>
<dbReference type="PANTHER" id="PTHR34793:SF1">
    <property type="entry name" value="PROTEIN THYLAKOID FORMATION 1, CHLOROPLASTIC"/>
    <property type="match status" value="1"/>
</dbReference>
<dbReference type="HAMAP" id="MF_01843">
    <property type="entry name" value="Thf1"/>
    <property type="match status" value="1"/>
</dbReference>
<dbReference type="NCBIfam" id="TIGR03060">
    <property type="entry name" value="PS_II_psb29"/>
    <property type="match status" value="1"/>
</dbReference>
<dbReference type="RefSeq" id="WP_190883339.1">
    <property type="nucleotide sequence ID" value="NZ_JADEXS020000001.1"/>
</dbReference>
<comment type="similarity">
    <text evidence="2">Belongs to the THF1 family.</text>
</comment>
<dbReference type="AlphaFoldDB" id="A0A8J7AKF2"/>
<keyword evidence="1 2" id="KW-0175">Coiled coil</keyword>
<sequence>MNNVRTVSDTKRTFYNLHTRPINTIYRRVVEELMVEMHLLSVNIDFSYNPIYALGVVTTFDRFMEGYQPERDQESIFNALCQAIEQDPQRYRQDAERLRALGKSLPVKDLIAWLSQTTNLDRDADLQGQLQAIANNPNFKYNRLFAIGVFSLLELSDPELVKDEKQLTEALKAIAGGLHLSDDKFSKDLELYRSNLDKMAQALIVMADMLSADRKKREQRKQQSTTQVAPPASNE</sequence>
<comment type="function">
    <text evidence="2">May be involved in photosynthetic membrane biogenesis.</text>
</comment>
<dbReference type="Pfam" id="PF11264">
    <property type="entry name" value="ThylakoidFormat"/>
    <property type="match status" value="1"/>
</dbReference>
<keyword evidence="5" id="KW-1185">Reference proteome</keyword>
<reference evidence="4" key="1">
    <citation type="submission" date="2020-10" db="EMBL/GenBank/DDBJ databases">
        <authorList>
            <person name="Castelo-Branco R."/>
            <person name="Eusebio N."/>
            <person name="Adriana R."/>
            <person name="Vieira A."/>
            <person name="Brugerolle De Fraissinette N."/>
            <person name="Rezende De Castro R."/>
            <person name="Schneider M.P."/>
            <person name="Vasconcelos V."/>
            <person name="Leao P.N."/>
        </authorList>
    </citation>
    <scope>NUCLEOTIDE SEQUENCE</scope>
    <source>
        <strain evidence="4">LEGE 12446</strain>
    </source>
</reference>
<proteinExistence type="inferred from homology"/>
<organism evidence="4 5">
    <name type="scientific">Desmonostoc muscorum LEGE 12446</name>
    <dbReference type="NCBI Taxonomy" id="1828758"/>
    <lineage>
        <taxon>Bacteria</taxon>
        <taxon>Bacillati</taxon>
        <taxon>Cyanobacteriota</taxon>
        <taxon>Cyanophyceae</taxon>
        <taxon>Nostocales</taxon>
        <taxon>Nostocaceae</taxon>
        <taxon>Desmonostoc</taxon>
    </lineage>
</organism>
<protein>
    <recommendedName>
        <fullName evidence="2">Protein Thf1</fullName>
    </recommendedName>
</protein>
<name>A0A8J7AKF2_DESMC</name>
<evidence type="ECO:0000313" key="5">
    <source>
        <dbReference type="Proteomes" id="UP000622533"/>
    </source>
</evidence>
<dbReference type="GO" id="GO:0010207">
    <property type="term" value="P:photosystem II assembly"/>
    <property type="evidence" value="ECO:0007669"/>
    <property type="project" value="InterPro"/>
</dbReference>
<gene>
    <name evidence="2" type="primary">thf1</name>
    <name evidence="4" type="ORF">IQ276_34845</name>
</gene>
<evidence type="ECO:0000313" key="4">
    <source>
        <dbReference type="EMBL" id="MBE9027412.1"/>
    </source>
</evidence>
<feature type="compositionally biased region" description="Polar residues" evidence="3">
    <location>
        <begin position="222"/>
        <end position="235"/>
    </location>
</feature>
<evidence type="ECO:0000256" key="2">
    <source>
        <dbReference type="HAMAP-Rule" id="MF_01843"/>
    </source>
</evidence>
<dbReference type="EMBL" id="JADEXS010000887">
    <property type="protein sequence ID" value="MBE9027412.1"/>
    <property type="molecule type" value="Genomic_DNA"/>
</dbReference>
<dbReference type="InterPro" id="IPR017499">
    <property type="entry name" value="Thf1"/>
</dbReference>
<evidence type="ECO:0000256" key="3">
    <source>
        <dbReference type="SAM" id="MobiDB-lite"/>
    </source>
</evidence>
<dbReference type="Proteomes" id="UP000622533">
    <property type="component" value="Unassembled WGS sequence"/>
</dbReference>
<evidence type="ECO:0000256" key="1">
    <source>
        <dbReference type="ARBA" id="ARBA00023054"/>
    </source>
</evidence>
<dbReference type="GO" id="GO:0030096">
    <property type="term" value="C:plasma membrane-derived thylakoid photosystem II"/>
    <property type="evidence" value="ECO:0007669"/>
    <property type="project" value="TreeGrafter"/>
</dbReference>
<dbReference type="PANTHER" id="PTHR34793">
    <property type="entry name" value="PROTEIN THYLAKOID FORMATION 1, CHLOROPLASTIC"/>
    <property type="match status" value="1"/>
</dbReference>
<comment type="caution">
    <text evidence="4">The sequence shown here is derived from an EMBL/GenBank/DDBJ whole genome shotgun (WGS) entry which is preliminary data.</text>
</comment>